<feature type="transmembrane region" description="Helical" evidence="6">
    <location>
        <begin position="105"/>
        <end position="125"/>
    </location>
</feature>
<keyword evidence="4 6" id="KW-0472">Membrane</keyword>
<dbReference type="Proteomes" id="UP000011519">
    <property type="component" value="Unassembled WGS sequence"/>
</dbReference>
<sequence>MVAAPDSWTDALESRLGIDLRALAAFRIGLGLVLLIDLLTLRLPGLRTFYTDQGVFPRETLAETYPLFEALSVHALSGAAWFQALLLALAGLFAASLLVGYRTRLATVGALVLTASLYARNPLALNGGDTILLTFLALGLFLPLSARWSVDARRHANESTSQKPTALDSRTCSLATAAILVHFTLIYVTNAILKFQSDAWLGGFAVQRTLHLEQYLTPLGAALSDLSLVLIAVNWFWVALLSSSVVLLVVTGRLRLALVAGFVGTHLGMAATMRLGVFPLVMILGLLLFVPSPVWRQLEPVVETRTPDRLVAGRPVRGDGGTAGRGADDVASTSSESSQGWWPTLNASRGVRVLSGVLVACLFAILLFWHAAAVGVGGPAAVTDVDEDLGSWSFFAPNPPDAYSWYAIDATLESGETVETHVDGTAVRADRPPDGTAAYPSTLWKRYGMDVRYVGDVYYEPLAAFSCEQVGEQSDQPVDSVTVVHVEQPVGPDGPLGEPDRQERIESAC</sequence>
<name>M0A3K6_9EURY</name>
<feature type="transmembrane region" description="Helical" evidence="6">
    <location>
        <begin position="131"/>
        <end position="150"/>
    </location>
</feature>
<dbReference type="Pfam" id="PF05090">
    <property type="entry name" value="HTTM"/>
    <property type="match status" value="1"/>
</dbReference>
<comment type="subcellular location">
    <subcellularLocation>
        <location evidence="1">Endomembrane system</location>
        <topology evidence="1">Multi-pass membrane protein</topology>
    </subcellularLocation>
</comment>
<feature type="domain" description="HTTM-like" evidence="7">
    <location>
        <begin position="15"/>
        <end position="294"/>
    </location>
</feature>
<feature type="transmembrane region" description="Helical" evidence="6">
    <location>
        <begin position="351"/>
        <end position="369"/>
    </location>
</feature>
<feature type="compositionally biased region" description="Basic and acidic residues" evidence="5">
    <location>
        <begin position="498"/>
        <end position="509"/>
    </location>
</feature>
<feature type="transmembrane region" description="Helical" evidence="6">
    <location>
        <begin position="226"/>
        <end position="250"/>
    </location>
</feature>
<dbReference type="PANTHER" id="PTHR39535">
    <property type="entry name" value="SPORULATION-DELAYING PROTEIN SDPB"/>
    <property type="match status" value="1"/>
</dbReference>
<reference evidence="8 9" key="1">
    <citation type="journal article" date="2014" name="PLoS Genet.">
        <title>Phylogenetically driven sequencing of extremely halophilic archaea reveals strategies for static and dynamic osmo-response.</title>
        <authorList>
            <person name="Becker E.A."/>
            <person name="Seitzer P.M."/>
            <person name="Tritt A."/>
            <person name="Larsen D."/>
            <person name="Krusor M."/>
            <person name="Yao A.I."/>
            <person name="Wu D."/>
            <person name="Madern D."/>
            <person name="Eisen J.A."/>
            <person name="Darling A.E."/>
            <person name="Facciotti M.T."/>
        </authorList>
    </citation>
    <scope>NUCLEOTIDE SEQUENCE [LARGE SCALE GENOMIC DNA]</scope>
    <source>
        <strain evidence="8 9">JCM 10989</strain>
    </source>
</reference>
<evidence type="ECO:0000256" key="2">
    <source>
        <dbReference type="ARBA" id="ARBA00022692"/>
    </source>
</evidence>
<dbReference type="GO" id="GO:0012505">
    <property type="term" value="C:endomembrane system"/>
    <property type="evidence" value="ECO:0007669"/>
    <property type="project" value="UniProtKB-SubCell"/>
</dbReference>
<dbReference type="InterPro" id="IPR011020">
    <property type="entry name" value="HTTM-like"/>
</dbReference>
<evidence type="ECO:0000256" key="3">
    <source>
        <dbReference type="ARBA" id="ARBA00022989"/>
    </source>
</evidence>
<dbReference type="InterPro" id="IPR053934">
    <property type="entry name" value="HTTM_dom"/>
</dbReference>
<feature type="transmembrane region" description="Helical" evidence="6">
    <location>
        <begin position="171"/>
        <end position="193"/>
    </location>
</feature>
<dbReference type="STRING" id="1227493.C483_05273"/>
<keyword evidence="2 6" id="KW-0812">Transmembrane</keyword>
<feature type="region of interest" description="Disordered" evidence="5">
    <location>
        <begin position="487"/>
        <end position="509"/>
    </location>
</feature>
<evidence type="ECO:0000259" key="7">
    <source>
        <dbReference type="SMART" id="SM00752"/>
    </source>
</evidence>
<gene>
    <name evidence="8" type="ORF">C483_05273</name>
</gene>
<dbReference type="PANTHER" id="PTHR39535:SF2">
    <property type="entry name" value="HTTM DOMAIN-CONTAINING PROTEIN"/>
    <property type="match status" value="1"/>
</dbReference>
<evidence type="ECO:0000256" key="1">
    <source>
        <dbReference type="ARBA" id="ARBA00004127"/>
    </source>
</evidence>
<protein>
    <submittedName>
        <fullName evidence="8">HTTM domain-containing protein</fullName>
    </submittedName>
</protein>
<keyword evidence="9" id="KW-1185">Reference proteome</keyword>
<evidence type="ECO:0000256" key="4">
    <source>
        <dbReference type="ARBA" id="ARBA00023136"/>
    </source>
</evidence>
<keyword evidence="3 6" id="KW-1133">Transmembrane helix</keyword>
<dbReference type="EMBL" id="AOIM01000014">
    <property type="protein sequence ID" value="ELY93350.1"/>
    <property type="molecule type" value="Genomic_DNA"/>
</dbReference>
<dbReference type="SMART" id="SM00752">
    <property type="entry name" value="HTTM"/>
    <property type="match status" value="1"/>
</dbReference>
<feature type="region of interest" description="Disordered" evidence="5">
    <location>
        <begin position="312"/>
        <end position="340"/>
    </location>
</feature>
<evidence type="ECO:0000256" key="6">
    <source>
        <dbReference type="SAM" id="Phobius"/>
    </source>
</evidence>
<dbReference type="AlphaFoldDB" id="M0A3K6"/>
<proteinExistence type="predicted"/>
<evidence type="ECO:0000313" key="8">
    <source>
        <dbReference type="EMBL" id="ELY93350.1"/>
    </source>
</evidence>
<accession>M0A3K6</accession>
<organism evidence="8 9">
    <name type="scientific">Natrialba hulunbeirensis JCM 10989</name>
    <dbReference type="NCBI Taxonomy" id="1227493"/>
    <lineage>
        <taxon>Archaea</taxon>
        <taxon>Methanobacteriati</taxon>
        <taxon>Methanobacteriota</taxon>
        <taxon>Stenosarchaea group</taxon>
        <taxon>Halobacteria</taxon>
        <taxon>Halobacteriales</taxon>
        <taxon>Natrialbaceae</taxon>
        <taxon>Natrialba</taxon>
    </lineage>
</organism>
<evidence type="ECO:0000313" key="9">
    <source>
        <dbReference type="Proteomes" id="UP000011519"/>
    </source>
</evidence>
<feature type="transmembrane region" description="Helical" evidence="6">
    <location>
        <begin position="24"/>
        <end position="43"/>
    </location>
</feature>
<feature type="transmembrane region" description="Helical" evidence="6">
    <location>
        <begin position="80"/>
        <end position="98"/>
    </location>
</feature>
<dbReference type="PATRIC" id="fig|1227493.4.peg.1025"/>
<dbReference type="InterPro" id="IPR052964">
    <property type="entry name" value="Sporulation_signal_mat"/>
</dbReference>
<comment type="caution">
    <text evidence="8">The sequence shown here is derived from an EMBL/GenBank/DDBJ whole genome shotgun (WGS) entry which is preliminary data.</text>
</comment>
<feature type="transmembrane region" description="Helical" evidence="6">
    <location>
        <begin position="271"/>
        <end position="290"/>
    </location>
</feature>
<evidence type="ECO:0000256" key="5">
    <source>
        <dbReference type="SAM" id="MobiDB-lite"/>
    </source>
</evidence>